<dbReference type="InterPro" id="IPR043519">
    <property type="entry name" value="NT_sf"/>
</dbReference>
<dbReference type="GO" id="GO:0016779">
    <property type="term" value="F:nucleotidyltransferase activity"/>
    <property type="evidence" value="ECO:0007669"/>
    <property type="project" value="InterPro"/>
</dbReference>
<evidence type="ECO:0000313" key="2">
    <source>
        <dbReference type="EMBL" id="KUM25864.1"/>
    </source>
</evidence>
<feature type="domain" description="HTH arsR-type" evidence="1">
    <location>
        <begin position="1"/>
        <end position="90"/>
    </location>
</feature>
<evidence type="ECO:0000259" key="1">
    <source>
        <dbReference type="PROSITE" id="PS50987"/>
    </source>
</evidence>
<dbReference type="GO" id="GO:0003700">
    <property type="term" value="F:DNA-binding transcription factor activity"/>
    <property type="evidence" value="ECO:0007669"/>
    <property type="project" value="InterPro"/>
</dbReference>
<dbReference type="Pfam" id="PF01909">
    <property type="entry name" value="NTP_transf_2"/>
    <property type="match status" value="1"/>
</dbReference>
<dbReference type="Gene3D" id="3.30.460.10">
    <property type="entry name" value="Beta Polymerase, domain 2"/>
    <property type="match status" value="1"/>
</dbReference>
<dbReference type="AlphaFoldDB" id="A0A101KS21"/>
<dbReference type="CDD" id="cd05403">
    <property type="entry name" value="NT_KNTase_like"/>
    <property type="match status" value="1"/>
</dbReference>
<dbReference type="SUPFAM" id="SSF46785">
    <property type="entry name" value="Winged helix' DNA-binding domain"/>
    <property type="match status" value="1"/>
</dbReference>
<dbReference type="InterPro" id="IPR001845">
    <property type="entry name" value="HTH_ArsR_DNA-bd_dom"/>
</dbReference>
<dbReference type="PROSITE" id="PS50987">
    <property type="entry name" value="HTH_ARSR_2"/>
    <property type="match status" value="1"/>
</dbReference>
<name>A0A101KS21_RHILI</name>
<proteinExistence type="predicted"/>
<dbReference type="EMBL" id="LPWA01000112">
    <property type="protein sequence ID" value="KUM25864.1"/>
    <property type="molecule type" value="Genomic_DNA"/>
</dbReference>
<dbReference type="InterPro" id="IPR036390">
    <property type="entry name" value="WH_DNA-bd_sf"/>
</dbReference>
<comment type="caution">
    <text evidence="2">The sequence shown here is derived from an EMBL/GenBank/DDBJ whole genome shotgun (WGS) entry which is preliminary data.</text>
</comment>
<accession>A0A101KS21</accession>
<dbReference type="Proteomes" id="UP000053176">
    <property type="component" value="Unassembled WGS sequence"/>
</dbReference>
<organism evidence="2 3">
    <name type="scientific">Rhizobium loti</name>
    <name type="common">Mesorhizobium loti</name>
    <dbReference type="NCBI Taxonomy" id="381"/>
    <lineage>
        <taxon>Bacteria</taxon>
        <taxon>Pseudomonadati</taxon>
        <taxon>Pseudomonadota</taxon>
        <taxon>Alphaproteobacteria</taxon>
        <taxon>Hyphomicrobiales</taxon>
        <taxon>Phyllobacteriaceae</taxon>
        <taxon>Mesorhizobium</taxon>
    </lineage>
</organism>
<reference evidence="2 3" key="1">
    <citation type="submission" date="2015-12" db="EMBL/GenBank/DDBJ databases">
        <title>Draft genome sequence of Mesorhizobium sp. UFLA 01-765, a multitolerant efficient symbiont and plant-growth promoting strain isolated from Zn-mining soil using Leucaena leucocephala as a trap plant.</title>
        <authorList>
            <person name="Rangel W.M."/>
            <person name="Thijs S."/>
            <person name="Longatti S.M."/>
            <person name="Moreira F.M."/>
            <person name="Weyens N."/>
            <person name="Vangronsveld J."/>
            <person name="Van Hamme J.D."/>
            <person name="Bottos E.M."/>
            <person name="Rineau F."/>
        </authorList>
    </citation>
    <scope>NUCLEOTIDE SEQUENCE [LARGE SCALE GENOMIC DNA]</scope>
    <source>
        <strain evidence="2 3">UFLA 01-765</strain>
    </source>
</reference>
<dbReference type="SUPFAM" id="SSF81301">
    <property type="entry name" value="Nucleotidyltransferase"/>
    <property type="match status" value="1"/>
</dbReference>
<dbReference type="InterPro" id="IPR002934">
    <property type="entry name" value="Polymerase_NTP_transf_dom"/>
</dbReference>
<evidence type="ECO:0000313" key="3">
    <source>
        <dbReference type="Proteomes" id="UP000053176"/>
    </source>
</evidence>
<sequence>MRRPLTAMLGVDSNLRVLRTLVEHGGLLAASEIVRMSRLSRESVRLGLLALESLGIVAVSGSGHSRLYRFDDNHYLAPTLAALFKAESNRFTAILDAVRQSAAQRPVFSLFVYGSAARGDDGPDSDLDIGLVARADDLAETVEGLREALRDPAERLVFLPNVVGLDFDDVRRLARDKDPWWENVKQDAIVLAGSRPEDAVSFQEALYG</sequence>
<protein>
    <recommendedName>
        <fullName evidence="1">HTH arsR-type domain-containing protein</fullName>
    </recommendedName>
</protein>
<gene>
    <name evidence="2" type="ORF">AU467_24330</name>
</gene>